<dbReference type="InterPro" id="IPR027417">
    <property type="entry name" value="P-loop_NTPase"/>
</dbReference>
<dbReference type="GO" id="GO:0006508">
    <property type="term" value="P:proteolysis"/>
    <property type="evidence" value="ECO:0007669"/>
    <property type="project" value="InterPro"/>
</dbReference>
<keyword evidence="3" id="KW-1003">Cell membrane</keyword>
<dbReference type="Pfam" id="PF00005">
    <property type="entry name" value="ABC_tran"/>
    <property type="match status" value="1"/>
</dbReference>
<keyword evidence="9 12" id="KW-1133">Transmembrane helix</keyword>
<evidence type="ECO:0000256" key="8">
    <source>
        <dbReference type="ARBA" id="ARBA00022840"/>
    </source>
</evidence>
<keyword evidence="7" id="KW-0788">Thiol protease</keyword>
<keyword evidence="18" id="KW-1185">Reference proteome</keyword>
<dbReference type="Gene3D" id="3.40.50.300">
    <property type="entry name" value="P-loop containing nucleotide triphosphate hydrolases"/>
    <property type="match status" value="1"/>
</dbReference>
<dbReference type="PANTHER" id="PTHR43394:SF1">
    <property type="entry name" value="ATP-BINDING CASSETTE SUB-FAMILY B MEMBER 10, MITOCHONDRIAL"/>
    <property type="match status" value="1"/>
</dbReference>
<dbReference type="GO" id="GO:0030253">
    <property type="term" value="P:protein secretion by the type I secretion system"/>
    <property type="evidence" value="ECO:0007669"/>
    <property type="project" value="InterPro"/>
</dbReference>
<keyword evidence="2" id="KW-0813">Transport</keyword>
<feature type="region of interest" description="Disordered" evidence="11">
    <location>
        <begin position="214"/>
        <end position="235"/>
    </location>
</feature>
<dbReference type="SUPFAM" id="SSF51206">
    <property type="entry name" value="cAMP-binding domain-like"/>
    <property type="match status" value="1"/>
</dbReference>
<dbReference type="AlphaFoldDB" id="A0A0V7ZSV2"/>
<feature type="transmembrane region" description="Helical" evidence="12">
    <location>
        <begin position="445"/>
        <end position="469"/>
    </location>
</feature>
<dbReference type="InterPro" id="IPR010132">
    <property type="entry name" value="ATPase_T1SS_HlyB"/>
</dbReference>
<dbReference type="Gene3D" id="1.20.1560.10">
    <property type="entry name" value="ABC transporter type 1, transmembrane domain"/>
    <property type="match status" value="1"/>
</dbReference>
<evidence type="ECO:0000256" key="1">
    <source>
        <dbReference type="ARBA" id="ARBA00004651"/>
    </source>
</evidence>
<dbReference type="InterPro" id="IPR018490">
    <property type="entry name" value="cNMP-bd_dom_sf"/>
</dbReference>
<keyword evidence="7" id="KW-0645">Protease</keyword>
<dbReference type="GO" id="GO:0005524">
    <property type="term" value="F:ATP binding"/>
    <property type="evidence" value="ECO:0007669"/>
    <property type="project" value="UniProtKB-KW"/>
</dbReference>
<evidence type="ECO:0000259" key="14">
    <source>
        <dbReference type="PROSITE" id="PS50929"/>
    </source>
</evidence>
<sequence>MASGENSKTDGQAGSEVTAVDDSFAAQVLASLAWNQPPLSWLTTEQQSRVEELGKVLRYKLGEKIWSSFSTSTEYQFLIISGKVRWRDEKTSQPIGTIDAGNWFGDLKKSVVDCKAVAASKEVIIVRWETTVWEELATPQIVEFWREDDLETPEKTSEKLSEKTLDRGLSDNGLISKQTNTEIRDEEFTEQAATNKQAQTQLDLSKVQELAVNNSNYSGDTEPPSNHSSRQEYSYSSTRQSLLNLTLPPQGLNSAAYPFVSSSNTGAACLTMVAQQLEHPVKLEWVQRQLRGQRPKHLIEASEKLGFVLRRLQINSWKELRQLSYPVLLRWGTSGHNDGNWVVAYAMAGDRLIIANPLNTEQRCESLTQEIVEEYWDGKLWQAELVQKQEKFNLGWFTPAVWRYKGLLSEVLIASFTLQLLGLTTPLITQVIIDKVMVQESLPTLDVMAIALLLVAVFEAVLGILRLFIFTHTARRLDLSLSAQLFRHLMRLPLAYFESRRVGDTVARVQELEQIRQFLTGTALTVVLDSIFAVVYLALMFYYNLSLTVVALAVLPLFATLTLIATPILRNWLNQTFNRSADSQSFLVETVTGIHSVKAHAAEPIARDRWEGLFARFVRTGFKASTTSNISSNIGDFLTNFSSLLILWFGAKLVIEQKLTVGQLVAFQMLSGRVTGPLLRLVQLWQNLQQVLLSVDRIGDILNVAPEAEPGTGLVLPSIKGQVTFEQVFFRYKSNTEPVLRGISFDAQPGQFVGIVGRSGSGKSTLSKLLQRLYQIESGRILVDGFDIKSADIASLRQQIAVVLQEDFLFNGTILENITLGHPDISAEEVVEAARLAVAHDFISQLPHGYETNVGERGTALSGGQRQRIALARLFLSHAPILILDEATSALDSETEQQVLQNLQKISEGRTVFLIAHRFAPLKRADLILVMEKGVIAERGNHPELLRQKGLYWSLYQRQQANV</sequence>
<feature type="domain" description="ABC transmembrane type-1" evidence="14">
    <location>
        <begin position="411"/>
        <end position="690"/>
    </location>
</feature>
<comment type="subcellular location">
    <subcellularLocation>
        <location evidence="1">Cell membrane</location>
        <topology evidence="1">Multi-pass membrane protein</topology>
    </subcellularLocation>
</comment>
<dbReference type="PROSITE" id="PS50929">
    <property type="entry name" value="ABC_TM1F"/>
    <property type="match status" value="1"/>
</dbReference>
<evidence type="ECO:0000256" key="3">
    <source>
        <dbReference type="ARBA" id="ARBA00022475"/>
    </source>
</evidence>
<keyword evidence="5" id="KW-0547">Nucleotide-binding</keyword>
<dbReference type="Proteomes" id="UP000053372">
    <property type="component" value="Unassembled WGS sequence"/>
</dbReference>
<dbReference type="GO" id="GO:0016887">
    <property type="term" value="F:ATP hydrolysis activity"/>
    <property type="evidence" value="ECO:0007669"/>
    <property type="project" value="InterPro"/>
</dbReference>
<proteinExistence type="predicted"/>
<reference evidence="16 18" key="1">
    <citation type="journal article" date="2015" name="Genome Announc.">
        <title>Draft Genome of the Euendolithic (true boring) Cyanobacterium Mastigocoleus testarum strain BC008.</title>
        <authorList>
            <person name="Guida B.S."/>
            <person name="Garcia-Pichel F."/>
        </authorList>
    </citation>
    <scope>NUCLEOTIDE SEQUENCE [LARGE SCALE GENOMIC DNA]</scope>
    <source>
        <strain evidence="16 18">BC008</strain>
    </source>
</reference>
<keyword evidence="4 12" id="KW-0812">Transmembrane</keyword>
<dbReference type="SMART" id="SM00382">
    <property type="entry name" value="AAA"/>
    <property type="match status" value="1"/>
</dbReference>
<feature type="domain" description="Peptidase C39" evidence="15">
    <location>
        <begin position="259"/>
        <end position="383"/>
    </location>
</feature>
<feature type="transmembrane region" description="Helical" evidence="12">
    <location>
        <begin position="411"/>
        <end position="433"/>
    </location>
</feature>
<dbReference type="InterPro" id="IPR011527">
    <property type="entry name" value="ABC1_TM_dom"/>
</dbReference>
<dbReference type="PROSITE" id="PS50990">
    <property type="entry name" value="PEPTIDASE_C39"/>
    <property type="match status" value="1"/>
</dbReference>
<gene>
    <name evidence="16" type="ORF">BC008_30585</name>
    <name evidence="17" type="ORF">BC008_36265</name>
</gene>
<evidence type="ECO:0000256" key="7">
    <source>
        <dbReference type="ARBA" id="ARBA00022807"/>
    </source>
</evidence>
<feature type="transmembrane region" description="Helical" evidence="12">
    <location>
        <begin position="549"/>
        <end position="569"/>
    </location>
</feature>
<dbReference type="PROSITE" id="PS50893">
    <property type="entry name" value="ABC_TRANSPORTER_2"/>
    <property type="match status" value="1"/>
</dbReference>
<evidence type="ECO:0000259" key="15">
    <source>
        <dbReference type="PROSITE" id="PS50990"/>
    </source>
</evidence>
<dbReference type="InterPro" id="IPR036640">
    <property type="entry name" value="ABC1_TM_sf"/>
</dbReference>
<dbReference type="InterPro" id="IPR039421">
    <property type="entry name" value="Type_1_exporter"/>
</dbReference>
<keyword evidence="10 12" id="KW-0472">Membrane</keyword>
<dbReference type="GO" id="GO:0030256">
    <property type="term" value="C:type I protein secretion system complex"/>
    <property type="evidence" value="ECO:0007669"/>
    <property type="project" value="InterPro"/>
</dbReference>
<dbReference type="EMBL" id="LMTZ01000013">
    <property type="protein sequence ID" value="KST69818.1"/>
    <property type="molecule type" value="Genomic_DNA"/>
</dbReference>
<dbReference type="GO" id="GO:0005886">
    <property type="term" value="C:plasma membrane"/>
    <property type="evidence" value="ECO:0007669"/>
    <property type="project" value="UniProtKB-SubCell"/>
</dbReference>
<evidence type="ECO:0000313" key="18">
    <source>
        <dbReference type="Proteomes" id="UP000053372"/>
    </source>
</evidence>
<organism evidence="16 18">
    <name type="scientific">Mastigocoleus testarum BC008</name>
    <dbReference type="NCBI Taxonomy" id="371196"/>
    <lineage>
        <taxon>Bacteria</taxon>
        <taxon>Bacillati</taxon>
        <taxon>Cyanobacteriota</taxon>
        <taxon>Cyanophyceae</taxon>
        <taxon>Nostocales</taxon>
        <taxon>Hapalosiphonaceae</taxon>
        <taxon>Mastigocoleus</taxon>
    </lineage>
</organism>
<evidence type="ECO:0000256" key="10">
    <source>
        <dbReference type="ARBA" id="ARBA00023136"/>
    </source>
</evidence>
<dbReference type="RefSeq" id="WP_027845078.1">
    <property type="nucleotide sequence ID" value="NZ_LMTZ01000013.1"/>
</dbReference>
<dbReference type="OrthoDB" id="9762778at2"/>
<dbReference type="Pfam" id="PF00664">
    <property type="entry name" value="ABC_membrane"/>
    <property type="match status" value="1"/>
</dbReference>
<evidence type="ECO:0000256" key="6">
    <source>
        <dbReference type="ARBA" id="ARBA00022801"/>
    </source>
</evidence>
<dbReference type="Pfam" id="PF03412">
    <property type="entry name" value="Peptidase_C39"/>
    <property type="match status" value="1"/>
</dbReference>
<dbReference type="SUPFAM" id="SSF90123">
    <property type="entry name" value="ABC transporter transmembrane region"/>
    <property type="match status" value="1"/>
</dbReference>
<evidence type="ECO:0000259" key="13">
    <source>
        <dbReference type="PROSITE" id="PS50893"/>
    </source>
</evidence>
<dbReference type="PROSITE" id="PS00211">
    <property type="entry name" value="ABC_TRANSPORTER_1"/>
    <property type="match status" value="1"/>
</dbReference>
<dbReference type="GO" id="GO:0015421">
    <property type="term" value="F:ABC-type oligopeptide transporter activity"/>
    <property type="evidence" value="ECO:0007669"/>
    <property type="project" value="TreeGrafter"/>
</dbReference>
<feature type="domain" description="ABC transporter" evidence="13">
    <location>
        <begin position="723"/>
        <end position="958"/>
    </location>
</feature>
<dbReference type="NCBIfam" id="TIGR01846">
    <property type="entry name" value="type_I_sec_HlyB"/>
    <property type="match status" value="1"/>
</dbReference>
<evidence type="ECO:0000256" key="4">
    <source>
        <dbReference type="ARBA" id="ARBA00022692"/>
    </source>
</evidence>
<dbReference type="InterPro" id="IPR017871">
    <property type="entry name" value="ABC_transporter-like_CS"/>
</dbReference>
<comment type="caution">
    <text evidence="16">The sequence shown here is derived from an EMBL/GenBank/DDBJ whole genome shotgun (WGS) entry which is preliminary data.</text>
</comment>
<keyword evidence="8" id="KW-0067">ATP-binding</keyword>
<dbReference type="InterPro" id="IPR005074">
    <property type="entry name" value="Peptidase_C39"/>
</dbReference>
<dbReference type="FunFam" id="3.40.50.300:FF:000221">
    <property type="entry name" value="Multidrug ABC transporter ATP-binding protein"/>
    <property type="match status" value="1"/>
</dbReference>
<evidence type="ECO:0000313" key="16">
    <source>
        <dbReference type="EMBL" id="KST67546.1"/>
    </source>
</evidence>
<dbReference type="GO" id="GO:0008234">
    <property type="term" value="F:cysteine-type peptidase activity"/>
    <property type="evidence" value="ECO:0007669"/>
    <property type="project" value="UniProtKB-KW"/>
</dbReference>
<protein>
    <submittedName>
        <fullName evidence="16">Peptidase C39</fullName>
    </submittedName>
</protein>
<evidence type="ECO:0000256" key="2">
    <source>
        <dbReference type="ARBA" id="ARBA00022448"/>
    </source>
</evidence>
<dbReference type="SUPFAM" id="SSF52540">
    <property type="entry name" value="P-loop containing nucleoside triphosphate hydrolases"/>
    <property type="match status" value="1"/>
</dbReference>
<dbReference type="Gene3D" id="3.90.70.10">
    <property type="entry name" value="Cysteine proteinases"/>
    <property type="match status" value="1"/>
</dbReference>
<dbReference type="PANTHER" id="PTHR43394">
    <property type="entry name" value="ATP-DEPENDENT PERMEASE MDL1, MITOCHONDRIAL"/>
    <property type="match status" value="1"/>
</dbReference>
<evidence type="ECO:0000256" key="12">
    <source>
        <dbReference type="SAM" id="Phobius"/>
    </source>
</evidence>
<evidence type="ECO:0000313" key="17">
    <source>
        <dbReference type="EMBL" id="KST69818.1"/>
    </source>
</evidence>
<evidence type="ECO:0000256" key="11">
    <source>
        <dbReference type="SAM" id="MobiDB-lite"/>
    </source>
</evidence>
<dbReference type="EMBL" id="LMTZ01000086">
    <property type="protein sequence ID" value="KST67546.1"/>
    <property type="molecule type" value="Genomic_DNA"/>
</dbReference>
<evidence type="ECO:0000256" key="5">
    <source>
        <dbReference type="ARBA" id="ARBA00022741"/>
    </source>
</evidence>
<dbReference type="CDD" id="cd02259">
    <property type="entry name" value="Peptidase_C39_like"/>
    <property type="match status" value="1"/>
</dbReference>
<dbReference type="CDD" id="cd18588">
    <property type="entry name" value="ABC_6TM_CyaB_HlyB_like"/>
    <property type="match status" value="1"/>
</dbReference>
<dbReference type="InterPro" id="IPR003439">
    <property type="entry name" value="ABC_transporter-like_ATP-bd"/>
</dbReference>
<feature type="transmembrane region" description="Helical" evidence="12">
    <location>
        <begin position="518"/>
        <end position="543"/>
    </location>
</feature>
<evidence type="ECO:0000256" key="9">
    <source>
        <dbReference type="ARBA" id="ARBA00022989"/>
    </source>
</evidence>
<dbReference type="InterPro" id="IPR003593">
    <property type="entry name" value="AAA+_ATPase"/>
</dbReference>
<accession>A0A0V7ZSV2</accession>
<name>A0A0V7ZSV2_9CYAN</name>
<keyword evidence="6" id="KW-0378">Hydrolase</keyword>